<dbReference type="InterPro" id="IPR002677">
    <property type="entry name" value="Ribosomal_bL32"/>
</dbReference>
<dbReference type="EMBL" id="MG573152">
    <property type="protein sequence ID" value="AYA51892.1"/>
    <property type="molecule type" value="Genomic_DNA"/>
</dbReference>
<dbReference type="InterPro" id="IPR044958">
    <property type="entry name" value="Ribosomal_bL32_plant/cyanobact"/>
</dbReference>
<dbReference type="PANTHER" id="PTHR36083">
    <property type="entry name" value="50S RIBOSOMAL PROTEIN L32, CHLOROPLASTIC"/>
    <property type="match status" value="1"/>
</dbReference>
<dbReference type="GeneID" id="38283303"/>
<geneLocation type="chloroplast" evidence="7"/>
<evidence type="ECO:0000313" key="7">
    <source>
        <dbReference type="EMBL" id="AXP85463.1"/>
    </source>
</evidence>
<evidence type="ECO:0000256" key="5">
    <source>
        <dbReference type="ARBA" id="ARBA00035280"/>
    </source>
</evidence>
<keyword evidence="7" id="KW-0150">Chloroplast</keyword>
<name>A0A346KNH2_9MAGN</name>
<keyword evidence="4 6" id="KW-0687">Ribonucleoprotein</keyword>
<protein>
    <recommendedName>
        <fullName evidence="5 6">Large ribosomal subunit protein bL32c</fullName>
    </recommendedName>
</protein>
<gene>
    <name evidence="6 7" type="primary">rpl32</name>
</gene>
<reference evidence="8" key="1">
    <citation type="submission" date="2017-11" db="EMBL/GenBank/DDBJ databases">
        <authorList>
            <person name="Han C.G."/>
        </authorList>
    </citation>
    <scope>NUCLEOTIDE SEQUENCE</scope>
    <source>
        <strain evidence="8">Tamura 1</strain>
    </source>
</reference>
<dbReference type="EMBL" id="MG675221">
    <property type="protein sequence ID" value="AXP85463.1"/>
    <property type="molecule type" value="Genomic_DNA"/>
</dbReference>
<dbReference type="PANTHER" id="PTHR36083:SF1">
    <property type="entry name" value="LARGE RIBOSOMAL SUBUNIT PROTEIN BL32C"/>
    <property type="match status" value="1"/>
</dbReference>
<evidence type="ECO:0000256" key="3">
    <source>
        <dbReference type="ARBA" id="ARBA00022980"/>
    </source>
</evidence>
<evidence type="ECO:0000256" key="2">
    <source>
        <dbReference type="ARBA" id="ARBA00008560"/>
    </source>
</evidence>
<dbReference type="AlphaFoldDB" id="A0A346KNH2"/>
<proteinExistence type="inferred from homology"/>
<dbReference type="HAMAP" id="MF_00340">
    <property type="entry name" value="Ribosomal_bL32"/>
    <property type="match status" value="1"/>
</dbReference>
<evidence type="ECO:0000256" key="4">
    <source>
        <dbReference type="ARBA" id="ARBA00023274"/>
    </source>
</evidence>
<reference evidence="8" key="3">
    <citation type="journal article" date="2018" name="Phytotaxa">
        <title>Complete chloroplast genomes of Archiclematis, Naravelia and Clematis (Ranunculaceae), and their phylogenetic implications.</title>
        <authorList>
            <person name="Liu H.-J."/>
            <person name="Ding C.-H."/>
            <person name="He J."/>
            <person name="Cheng J."/>
            <person name="Pei L.Y."/>
            <person name="Xie L."/>
        </authorList>
    </citation>
    <scope>NUCLEOTIDE SEQUENCE</scope>
    <source>
        <strain evidence="8">Tamura 1</strain>
    </source>
</reference>
<comment type="similarity">
    <text evidence="2 6">Belongs to the bacterial ribosomal protein bL32 family.</text>
</comment>
<keyword evidence="3 6" id="KW-0689">Ribosomal protein</keyword>
<evidence type="ECO:0000313" key="8">
    <source>
        <dbReference type="EMBL" id="AYA51892.1"/>
    </source>
</evidence>
<evidence type="ECO:0000256" key="1">
    <source>
        <dbReference type="ARBA" id="ARBA00004229"/>
    </source>
</evidence>
<keyword evidence="7" id="KW-0934">Plastid</keyword>
<evidence type="ECO:0000256" key="6">
    <source>
        <dbReference type="HAMAP-Rule" id="MF_00340"/>
    </source>
</evidence>
<reference evidence="7" key="2">
    <citation type="journal article" date="2018" name="Front. Plant Sci.">
        <title>Comparative Analysis of Complete Chloroplast Genomes of Anemoclema, Anemone, Pulsatilla, and Hepatica Revealing Structural Variations Among Genera in Tribe Anemoneae (Ranunculaceae).</title>
        <authorList>
            <person name="Liu H."/>
            <person name="He J."/>
            <person name="Ding C."/>
            <person name="Lyu R."/>
            <person name="Pei L."/>
            <person name="Cheng J."/>
            <person name="Xie L."/>
        </authorList>
    </citation>
    <scope>NUCLEOTIDE SEQUENCE</scope>
</reference>
<dbReference type="GO" id="GO:0006412">
    <property type="term" value="P:translation"/>
    <property type="evidence" value="ECO:0007669"/>
    <property type="project" value="UniProtKB-UniRule"/>
</dbReference>
<dbReference type="GO" id="GO:0003735">
    <property type="term" value="F:structural constituent of ribosome"/>
    <property type="evidence" value="ECO:0007669"/>
    <property type="project" value="InterPro"/>
</dbReference>
<dbReference type="RefSeq" id="YP_009521703.1">
    <property type="nucleotide sequence ID" value="NC_039577.1"/>
</dbReference>
<accession>A0A346KNH2</accession>
<sequence>MAVQKKHISMSKKHIRKNFWKNKVYWAGIKAFSLAKSLSTGNSKSFFVQQTSNILYNKDLEKSWNNLNRYEPTNSIIYKIRNYH</sequence>
<dbReference type="GO" id="GO:0009507">
    <property type="term" value="C:chloroplast"/>
    <property type="evidence" value="ECO:0007669"/>
    <property type="project" value="UniProtKB-SubCell"/>
</dbReference>
<dbReference type="GO" id="GO:0015934">
    <property type="term" value="C:large ribosomal subunit"/>
    <property type="evidence" value="ECO:0007669"/>
    <property type="project" value="InterPro"/>
</dbReference>
<comment type="subcellular location">
    <subcellularLocation>
        <location evidence="1 6">Plastid</location>
        <location evidence="1 6">Chloroplast</location>
    </subcellularLocation>
</comment>
<organism evidence="7">
    <name type="scientific">Clematis alternata</name>
    <dbReference type="NCBI Taxonomy" id="231641"/>
    <lineage>
        <taxon>Eukaryota</taxon>
        <taxon>Viridiplantae</taxon>
        <taxon>Streptophyta</taxon>
        <taxon>Embryophyta</taxon>
        <taxon>Tracheophyta</taxon>
        <taxon>Spermatophyta</taxon>
        <taxon>Magnoliopsida</taxon>
        <taxon>Ranunculales</taxon>
        <taxon>Ranunculaceae</taxon>
        <taxon>Ranunculoideae</taxon>
        <taxon>Anemoneae</taxon>
        <taxon>Clematis</taxon>
    </lineage>
</organism>